<dbReference type="Proteomes" id="UP000433737">
    <property type="component" value="Unassembled WGS sequence"/>
</dbReference>
<dbReference type="AlphaFoldDB" id="A0AAX3J4W0"/>
<comment type="caution">
    <text evidence="1">The sequence shown here is derived from an EMBL/GenBank/DDBJ whole genome shotgun (WGS) entry which is preliminary data.</text>
</comment>
<accession>A0AAX3J4W0</accession>
<name>A0AAX3J4W0_9GAMM</name>
<proteinExistence type="predicted"/>
<evidence type="ECO:0000313" key="2">
    <source>
        <dbReference type="Proteomes" id="UP000433737"/>
    </source>
</evidence>
<reference evidence="1 2" key="1">
    <citation type="submission" date="2019-10" db="EMBL/GenBank/DDBJ databases">
        <authorList>
            <person name="Karimi E."/>
        </authorList>
    </citation>
    <scope>NUCLEOTIDE SEQUENCE [LARGE SCALE GENOMIC DNA]</scope>
    <source>
        <strain evidence="1">Pantoea sp. 111</strain>
    </source>
</reference>
<gene>
    <name evidence="1" type="ORF">PANT111_140190</name>
</gene>
<organism evidence="1 2">
    <name type="scientific">Pantoea brenneri</name>
    <dbReference type="NCBI Taxonomy" id="472694"/>
    <lineage>
        <taxon>Bacteria</taxon>
        <taxon>Pseudomonadati</taxon>
        <taxon>Pseudomonadota</taxon>
        <taxon>Gammaproteobacteria</taxon>
        <taxon>Enterobacterales</taxon>
        <taxon>Erwiniaceae</taxon>
        <taxon>Pantoea</taxon>
    </lineage>
</organism>
<evidence type="ECO:0000313" key="1">
    <source>
        <dbReference type="EMBL" id="VXB45142.1"/>
    </source>
</evidence>
<sequence length="56" mass="6256">MHWGITFYGLSEINLGMIRRMVHPGGLLSLRFALRAVAEATLSSLVQSDDFHAMTH</sequence>
<dbReference type="EMBL" id="CABWMH010000006">
    <property type="protein sequence ID" value="VXB45142.1"/>
    <property type="molecule type" value="Genomic_DNA"/>
</dbReference>
<protein>
    <submittedName>
        <fullName evidence="1">Uncharacterized protein</fullName>
    </submittedName>
</protein>